<dbReference type="PANTHER" id="PTHR38436">
    <property type="entry name" value="POLYKETIDE CYCLASE SNOAL-LIKE DOMAIN"/>
    <property type="match status" value="1"/>
</dbReference>
<dbReference type="AlphaFoldDB" id="A0A1C4FMZ2"/>
<proteinExistence type="predicted"/>
<accession>A0A1C4FMZ2</accession>
<reference evidence="2" key="1">
    <citation type="submission" date="2016-08" db="EMBL/GenBank/DDBJ databases">
        <authorList>
            <person name="Varghese N."/>
            <person name="Submissions Spin"/>
        </authorList>
    </citation>
    <scope>NUCLEOTIDE SEQUENCE [LARGE SCALE GENOMIC DNA]</scope>
    <source>
        <strain evidence="2">REICA_142</strain>
    </source>
</reference>
<name>A0A1C4FMZ2_9ENTR</name>
<dbReference type="OrthoDB" id="9182871at2"/>
<protein>
    <submittedName>
        <fullName evidence="1">Predicted ester cyclase</fullName>
    </submittedName>
</protein>
<dbReference type="GO" id="GO:0030638">
    <property type="term" value="P:polyketide metabolic process"/>
    <property type="evidence" value="ECO:0007669"/>
    <property type="project" value="InterPro"/>
</dbReference>
<dbReference type="InterPro" id="IPR009959">
    <property type="entry name" value="Cyclase_SnoaL-like"/>
</dbReference>
<dbReference type="Pfam" id="PF07366">
    <property type="entry name" value="SnoaL"/>
    <property type="match status" value="1"/>
</dbReference>
<evidence type="ECO:0000313" key="2">
    <source>
        <dbReference type="Proteomes" id="UP000198515"/>
    </source>
</evidence>
<dbReference type="InterPro" id="IPR032710">
    <property type="entry name" value="NTF2-like_dom_sf"/>
</dbReference>
<dbReference type="RefSeq" id="WP_090137312.1">
    <property type="nucleotide sequence ID" value="NZ_FMBC01000039.1"/>
</dbReference>
<sequence>MSDHNEAANRLMREREAVEKIYQAFSLQNPDLLDEAVTPDWQDIPLAPGQANGPQGLKPIIRSFIAAFPDVQIVIQDLMQLPGKIAVRAEITGTHQGTFMGVEATGKFVRIRLHEMHELNGERVTKTWHMEDWFGLFMQLGKYSSLP</sequence>
<dbReference type="SUPFAM" id="SSF54427">
    <property type="entry name" value="NTF2-like"/>
    <property type="match status" value="1"/>
</dbReference>
<dbReference type="Proteomes" id="UP000198515">
    <property type="component" value="Unassembled WGS sequence"/>
</dbReference>
<dbReference type="EMBL" id="FMBC01000039">
    <property type="protein sequence ID" value="SCC57349.1"/>
    <property type="molecule type" value="Genomic_DNA"/>
</dbReference>
<evidence type="ECO:0000313" key="1">
    <source>
        <dbReference type="EMBL" id="SCC57349.1"/>
    </source>
</evidence>
<dbReference type="Gene3D" id="3.10.450.50">
    <property type="match status" value="1"/>
</dbReference>
<dbReference type="PANTHER" id="PTHR38436:SF1">
    <property type="entry name" value="ESTER CYCLASE"/>
    <property type="match status" value="1"/>
</dbReference>
<organism evidence="1 2">
    <name type="scientific">Kosakonia oryziphila</name>
    <dbReference type="NCBI Taxonomy" id="1005667"/>
    <lineage>
        <taxon>Bacteria</taxon>
        <taxon>Pseudomonadati</taxon>
        <taxon>Pseudomonadota</taxon>
        <taxon>Gammaproteobacteria</taxon>
        <taxon>Enterobacterales</taxon>
        <taxon>Enterobacteriaceae</taxon>
        <taxon>Kosakonia</taxon>
    </lineage>
</organism>
<gene>
    <name evidence="1" type="ORF">GA0061070_103930</name>
</gene>
<keyword evidence="2" id="KW-1185">Reference proteome</keyword>